<sequence length="463" mass="52211">MPHIDDFPPELLEKVAFFITDKHTLECASLVCKSWGRVFQEFLFERITMGFNPNKWLQGLYHSDPQNPSRDRLLSCVRSLFAWNGRTGKFFEYPYECYDHATINVTFLPMFQSLTNLTSICLSHAPFDYEELSISETRSVVGIFGSPILRTISVHAILAQAMFPLCILPLCPGLRTLSLIYANIDLMNGGTFPEFTANAAKLIGIYEELEGQPDKSKSSLREALLARLADTRVFTSFASANIVEINGRLELDYTEPLDVGLPPPMGPISPFVQCLENLGGNITELHLHISWKWHAEPLTRMTPNSQILANLQLLDIKISALNVTSDLSSEIAGPINEWVVPFFESLLHPERLLHLGIVYELLVSTHTQGPPSLKSLNEAWNHLDKTLDIVGLEALEDCKIALGIQESDYSTPRCIQADPQRGLIGDRVFSSMFPRLFPKLQKQQTPVMMGYLVDEKYRDHFLV</sequence>
<proteinExistence type="predicted"/>
<dbReference type="Proteomes" id="UP001213000">
    <property type="component" value="Unassembled WGS sequence"/>
</dbReference>
<dbReference type="EMBL" id="JANIEX010000102">
    <property type="protein sequence ID" value="KAJ3573469.1"/>
    <property type="molecule type" value="Genomic_DNA"/>
</dbReference>
<evidence type="ECO:0000313" key="2">
    <source>
        <dbReference type="Proteomes" id="UP001213000"/>
    </source>
</evidence>
<evidence type="ECO:0000313" key="1">
    <source>
        <dbReference type="EMBL" id="KAJ3573469.1"/>
    </source>
</evidence>
<dbReference type="AlphaFoldDB" id="A0AAD5YTS2"/>
<evidence type="ECO:0008006" key="3">
    <source>
        <dbReference type="Google" id="ProtNLM"/>
    </source>
</evidence>
<protein>
    <recommendedName>
        <fullName evidence="3">F-box domain-containing protein</fullName>
    </recommendedName>
</protein>
<keyword evidence="2" id="KW-1185">Reference proteome</keyword>
<dbReference type="SUPFAM" id="SSF81383">
    <property type="entry name" value="F-box domain"/>
    <property type="match status" value="1"/>
</dbReference>
<comment type="caution">
    <text evidence="1">The sequence shown here is derived from an EMBL/GenBank/DDBJ whole genome shotgun (WGS) entry which is preliminary data.</text>
</comment>
<gene>
    <name evidence="1" type="ORF">NP233_g2414</name>
</gene>
<dbReference type="InterPro" id="IPR036047">
    <property type="entry name" value="F-box-like_dom_sf"/>
</dbReference>
<reference evidence="1" key="1">
    <citation type="submission" date="2022-07" db="EMBL/GenBank/DDBJ databases">
        <title>Genome Sequence of Leucocoprinus birnbaumii.</title>
        <authorList>
            <person name="Buettner E."/>
        </authorList>
    </citation>
    <scope>NUCLEOTIDE SEQUENCE</scope>
    <source>
        <strain evidence="1">VT141</strain>
    </source>
</reference>
<accession>A0AAD5YTS2</accession>
<name>A0AAD5YTS2_9AGAR</name>
<organism evidence="1 2">
    <name type="scientific">Leucocoprinus birnbaumii</name>
    <dbReference type="NCBI Taxonomy" id="56174"/>
    <lineage>
        <taxon>Eukaryota</taxon>
        <taxon>Fungi</taxon>
        <taxon>Dikarya</taxon>
        <taxon>Basidiomycota</taxon>
        <taxon>Agaricomycotina</taxon>
        <taxon>Agaricomycetes</taxon>
        <taxon>Agaricomycetidae</taxon>
        <taxon>Agaricales</taxon>
        <taxon>Agaricineae</taxon>
        <taxon>Agaricaceae</taxon>
        <taxon>Leucocoprinus</taxon>
    </lineage>
</organism>
<dbReference type="Gene3D" id="1.20.1280.50">
    <property type="match status" value="1"/>
</dbReference>